<dbReference type="InterPro" id="IPR000010">
    <property type="entry name" value="Cystatin_dom"/>
</dbReference>
<dbReference type="GO" id="GO:0005737">
    <property type="term" value="C:cytoplasm"/>
    <property type="evidence" value="ECO:0007669"/>
    <property type="project" value="TreeGrafter"/>
</dbReference>
<proteinExistence type="inferred from homology"/>
<keyword evidence="2" id="KW-0646">Protease inhibitor</keyword>
<organism evidence="6 7">
    <name type="scientific">Mytilus galloprovincialis</name>
    <name type="common">Mediterranean mussel</name>
    <dbReference type="NCBI Taxonomy" id="29158"/>
    <lineage>
        <taxon>Eukaryota</taxon>
        <taxon>Metazoa</taxon>
        <taxon>Spiralia</taxon>
        <taxon>Lophotrochozoa</taxon>
        <taxon>Mollusca</taxon>
        <taxon>Bivalvia</taxon>
        <taxon>Autobranchia</taxon>
        <taxon>Pteriomorphia</taxon>
        <taxon>Mytilida</taxon>
        <taxon>Mytiloidea</taxon>
        <taxon>Mytilidae</taxon>
        <taxon>Mytilinae</taxon>
        <taxon>Mytilus</taxon>
    </lineage>
</organism>
<protein>
    <recommendedName>
        <fullName evidence="5">Cystatin domain-containing protein</fullName>
    </recommendedName>
</protein>
<feature type="chain" id="PRO_5032705263" description="Cystatin domain-containing protein" evidence="4">
    <location>
        <begin position="16"/>
        <end position="133"/>
    </location>
</feature>
<evidence type="ECO:0000256" key="2">
    <source>
        <dbReference type="ARBA" id="ARBA00022690"/>
    </source>
</evidence>
<evidence type="ECO:0000256" key="3">
    <source>
        <dbReference type="ARBA" id="ARBA00022704"/>
    </source>
</evidence>
<feature type="domain" description="Cystatin" evidence="5">
    <location>
        <begin position="21"/>
        <end position="131"/>
    </location>
</feature>
<dbReference type="Gene3D" id="3.10.450.10">
    <property type="match status" value="1"/>
</dbReference>
<dbReference type="Proteomes" id="UP000596742">
    <property type="component" value="Unassembled WGS sequence"/>
</dbReference>
<dbReference type="PANTHER" id="PTHR46186">
    <property type="entry name" value="CYSTATIN"/>
    <property type="match status" value="1"/>
</dbReference>
<evidence type="ECO:0000259" key="5">
    <source>
        <dbReference type="SMART" id="SM00043"/>
    </source>
</evidence>
<feature type="signal peptide" evidence="4">
    <location>
        <begin position="1"/>
        <end position="15"/>
    </location>
</feature>
<dbReference type="SMART" id="SM00043">
    <property type="entry name" value="CY"/>
    <property type="match status" value="1"/>
</dbReference>
<sequence>MQVIIVLALVGSIYGFNVGSILPGGLGHVDSNDAGLMAAVQDASKSVNMMSNNMMHLTTFQVTHATKQVIRGLRYTFDVSFKEASSCKNTKEHYHATLTECPPADGAQTMHFHCSVVDVAWETPRYTTTCTMK</sequence>
<name>A0A8B6EKP6_MYTGA</name>
<comment type="caution">
    <text evidence="6">The sequence shown here is derived from an EMBL/GenBank/DDBJ whole genome shotgun (WGS) entry which is preliminary data.</text>
</comment>
<gene>
    <name evidence="6" type="ORF">MGAL_10B081151</name>
</gene>
<evidence type="ECO:0000256" key="4">
    <source>
        <dbReference type="SAM" id="SignalP"/>
    </source>
</evidence>
<dbReference type="PANTHER" id="PTHR46186:SF2">
    <property type="entry name" value="CYSTATIN"/>
    <property type="match status" value="1"/>
</dbReference>
<evidence type="ECO:0000313" key="7">
    <source>
        <dbReference type="Proteomes" id="UP000596742"/>
    </source>
</evidence>
<dbReference type="SUPFAM" id="SSF54403">
    <property type="entry name" value="Cystatin/monellin"/>
    <property type="match status" value="1"/>
</dbReference>
<comment type="similarity">
    <text evidence="1">Belongs to the cystatin family.</text>
</comment>
<accession>A0A8B6EKP6</accession>
<dbReference type="GO" id="GO:0031982">
    <property type="term" value="C:vesicle"/>
    <property type="evidence" value="ECO:0007669"/>
    <property type="project" value="TreeGrafter"/>
</dbReference>
<keyword evidence="7" id="KW-1185">Reference proteome</keyword>
<evidence type="ECO:0000256" key="1">
    <source>
        <dbReference type="ARBA" id="ARBA00009403"/>
    </source>
</evidence>
<reference evidence="6" key="1">
    <citation type="submission" date="2018-11" db="EMBL/GenBank/DDBJ databases">
        <authorList>
            <person name="Alioto T."/>
            <person name="Alioto T."/>
        </authorList>
    </citation>
    <scope>NUCLEOTIDE SEQUENCE</scope>
</reference>
<dbReference type="InterPro" id="IPR046350">
    <property type="entry name" value="Cystatin_sf"/>
</dbReference>
<keyword evidence="4" id="KW-0732">Signal</keyword>
<dbReference type="CDD" id="cd00042">
    <property type="entry name" value="CY"/>
    <property type="match status" value="1"/>
</dbReference>
<dbReference type="EMBL" id="UYJE01005185">
    <property type="protein sequence ID" value="VDI34850.1"/>
    <property type="molecule type" value="Genomic_DNA"/>
</dbReference>
<evidence type="ECO:0000313" key="6">
    <source>
        <dbReference type="EMBL" id="VDI34850.1"/>
    </source>
</evidence>
<dbReference type="OrthoDB" id="1908104at2759"/>
<keyword evidence="3" id="KW-0789">Thiol protease inhibitor</keyword>
<dbReference type="AlphaFoldDB" id="A0A8B6EKP6"/>
<dbReference type="GO" id="GO:0004869">
    <property type="term" value="F:cysteine-type endopeptidase inhibitor activity"/>
    <property type="evidence" value="ECO:0007669"/>
    <property type="project" value="UniProtKB-KW"/>
</dbReference>
<dbReference type="GO" id="GO:0005615">
    <property type="term" value="C:extracellular space"/>
    <property type="evidence" value="ECO:0007669"/>
    <property type="project" value="TreeGrafter"/>
</dbReference>
<dbReference type="Pfam" id="PF00031">
    <property type="entry name" value="Cystatin"/>
    <property type="match status" value="1"/>
</dbReference>